<accession>A0A443IVI1</accession>
<dbReference type="Gene3D" id="3.30.450.40">
    <property type="match status" value="1"/>
</dbReference>
<dbReference type="SUPFAM" id="SSF46785">
    <property type="entry name" value="Winged helix' DNA-binding domain"/>
    <property type="match status" value="1"/>
</dbReference>
<protein>
    <recommendedName>
        <fullName evidence="5">Glycerol operon regulatory protein</fullName>
    </recommendedName>
</protein>
<evidence type="ECO:0000256" key="5">
    <source>
        <dbReference type="ARBA" id="ARBA00070406"/>
    </source>
</evidence>
<dbReference type="FunFam" id="1.10.10.10:FF:000056">
    <property type="entry name" value="IclR family transcriptional regulator"/>
    <property type="match status" value="1"/>
</dbReference>
<sequence>MKKGIGTVQSVDRALEILDILQSEPQGMGVSRLADRLGVSKSTAHRLLQSLLKKDFVQQNEENQRYYLGLKLMQLGQIVANQLDIRQIASPFMHRLVEKSGETAHLVIREGSEIVYIDKIESSATIRMFSNIGKRAPMHCTGVGKAILAYLPKEKIDWIIEQKGLPRFTSNTITDREELFEHLREIRLRGYSIDDEEHEEGIKCAAAPILNSKGEVVAGISVAGPIMRVNKSSIDRIAKEVLQASKGISRALGGKF</sequence>
<reference evidence="8" key="1">
    <citation type="submission" date="2018-12" db="EMBL/GenBank/DDBJ databases">
        <authorList>
            <person name="Sun L."/>
            <person name="Chen Z."/>
        </authorList>
    </citation>
    <scope>NUCLEOTIDE SEQUENCE [LARGE SCALE GENOMIC DNA]</scope>
    <source>
        <strain evidence="8">DSM 16012</strain>
    </source>
</reference>
<dbReference type="InterPro" id="IPR014757">
    <property type="entry name" value="Tscrpt_reg_IclR_C"/>
</dbReference>
<evidence type="ECO:0000256" key="3">
    <source>
        <dbReference type="ARBA" id="ARBA00023163"/>
    </source>
</evidence>
<dbReference type="GO" id="GO:0045892">
    <property type="term" value="P:negative regulation of DNA-templated transcription"/>
    <property type="evidence" value="ECO:0007669"/>
    <property type="project" value="TreeGrafter"/>
</dbReference>
<name>A0A443IVI1_9BACI</name>
<dbReference type="CDD" id="cd00090">
    <property type="entry name" value="HTH_ARSR"/>
    <property type="match status" value="1"/>
</dbReference>
<keyword evidence="9" id="KW-1185">Reference proteome</keyword>
<dbReference type="InterPro" id="IPR050707">
    <property type="entry name" value="HTH_MetabolicPath_Reg"/>
</dbReference>
<keyword evidence="1" id="KW-0805">Transcription regulation</keyword>
<dbReference type="PROSITE" id="PS51078">
    <property type="entry name" value="ICLR_ED"/>
    <property type="match status" value="1"/>
</dbReference>
<evidence type="ECO:0000313" key="8">
    <source>
        <dbReference type="EMBL" id="RWR12147.1"/>
    </source>
</evidence>
<dbReference type="Pfam" id="PF01614">
    <property type="entry name" value="IclR_C"/>
    <property type="match status" value="1"/>
</dbReference>
<dbReference type="SMART" id="SM00346">
    <property type="entry name" value="HTH_ICLR"/>
    <property type="match status" value="1"/>
</dbReference>
<evidence type="ECO:0000259" key="7">
    <source>
        <dbReference type="PROSITE" id="PS51078"/>
    </source>
</evidence>
<evidence type="ECO:0000256" key="4">
    <source>
        <dbReference type="ARBA" id="ARBA00058938"/>
    </source>
</evidence>
<dbReference type="OrthoDB" id="9791752at2"/>
<feature type="domain" description="HTH iclR-type" evidence="6">
    <location>
        <begin position="8"/>
        <end position="70"/>
    </location>
</feature>
<evidence type="ECO:0000256" key="2">
    <source>
        <dbReference type="ARBA" id="ARBA00023125"/>
    </source>
</evidence>
<dbReference type="Pfam" id="PF09339">
    <property type="entry name" value="HTH_IclR"/>
    <property type="match status" value="1"/>
</dbReference>
<evidence type="ECO:0000256" key="1">
    <source>
        <dbReference type="ARBA" id="ARBA00023015"/>
    </source>
</evidence>
<dbReference type="EMBL" id="QYTU02000012">
    <property type="protein sequence ID" value="RWR12147.1"/>
    <property type="molecule type" value="Genomic_DNA"/>
</dbReference>
<comment type="function">
    <text evidence="4">May be an activator protein for the gylABX operon.</text>
</comment>
<dbReference type="InterPro" id="IPR029016">
    <property type="entry name" value="GAF-like_dom_sf"/>
</dbReference>
<evidence type="ECO:0000259" key="6">
    <source>
        <dbReference type="PROSITE" id="PS51077"/>
    </source>
</evidence>
<dbReference type="GO" id="GO:0003677">
    <property type="term" value="F:DNA binding"/>
    <property type="evidence" value="ECO:0007669"/>
    <property type="project" value="UniProtKB-KW"/>
</dbReference>
<dbReference type="InterPro" id="IPR011991">
    <property type="entry name" value="ArsR-like_HTH"/>
</dbReference>
<proteinExistence type="predicted"/>
<gene>
    <name evidence="8" type="ORF">D4N35_007180</name>
</gene>
<dbReference type="Proteomes" id="UP000273811">
    <property type="component" value="Unassembled WGS sequence"/>
</dbReference>
<dbReference type="InterPro" id="IPR036390">
    <property type="entry name" value="WH_DNA-bd_sf"/>
</dbReference>
<dbReference type="InterPro" id="IPR005471">
    <property type="entry name" value="Tscrpt_reg_IclR_N"/>
</dbReference>
<dbReference type="GO" id="GO:0003700">
    <property type="term" value="F:DNA-binding transcription factor activity"/>
    <property type="evidence" value="ECO:0007669"/>
    <property type="project" value="TreeGrafter"/>
</dbReference>
<keyword evidence="2" id="KW-0238">DNA-binding</keyword>
<comment type="caution">
    <text evidence="8">The sequence shown here is derived from an EMBL/GenBank/DDBJ whole genome shotgun (WGS) entry which is preliminary data.</text>
</comment>
<dbReference type="Gene3D" id="1.10.10.10">
    <property type="entry name" value="Winged helix-like DNA-binding domain superfamily/Winged helix DNA-binding domain"/>
    <property type="match status" value="1"/>
</dbReference>
<evidence type="ECO:0000313" key="9">
    <source>
        <dbReference type="Proteomes" id="UP000273811"/>
    </source>
</evidence>
<dbReference type="PANTHER" id="PTHR30136">
    <property type="entry name" value="HELIX-TURN-HELIX TRANSCRIPTIONAL REGULATOR, ICLR FAMILY"/>
    <property type="match status" value="1"/>
</dbReference>
<dbReference type="InterPro" id="IPR036388">
    <property type="entry name" value="WH-like_DNA-bd_sf"/>
</dbReference>
<organism evidence="8 9">
    <name type="scientific">Siminovitchia fortis</name>
    <dbReference type="NCBI Taxonomy" id="254758"/>
    <lineage>
        <taxon>Bacteria</taxon>
        <taxon>Bacillati</taxon>
        <taxon>Bacillota</taxon>
        <taxon>Bacilli</taxon>
        <taxon>Bacillales</taxon>
        <taxon>Bacillaceae</taxon>
        <taxon>Siminovitchia</taxon>
    </lineage>
</organism>
<dbReference type="PROSITE" id="PS51077">
    <property type="entry name" value="HTH_ICLR"/>
    <property type="match status" value="1"/>
</dbReference>
<dbReference type="RefSeq" id="WP_120071930.1">
    <property type="nucleotide sequence ID" value="NZ_CP126113.1"/>
</dbReference>
<feature type="domain" description="IclR-ED" evidence="7">
    <location>
        <begin position="71"/>
        <end position="254"/>
    </location>
</feature>
<dbReference type="PANTHER" id="PTHR30136:SF24">
    <property type="entry name" value="HTH-TYPE TRANSCRIPTIONAL REPRESSOR ALLR"/>
    <property type="match status" value="1"/>
</dbReference>
<dbReference type="SUPFAM" id="SSF55781">
    <property type="entry name" value="GAF domain-like"/>
    <property type="match status" value="1"/>
</dbReference>
<keyword evidence="3" id="KW-0804">Transcription</keyword>
<dbReference type="AlphaFoldDB" id="A0A443IVI1"/>